<accession>Q9LQ40</accession>
<sequence>MTLHFLEIISNVFRTHHLYLRDLLLGQQIVGNEILKIDITPGWKKGTKIYFLEKRNQEPGVTPADLIFVIDEKPHSVDQTGKISLLEALTRLTLSLTTLDVRNLTIPVLDIIKQTPVSKD</sequence>
<organism evidence="3">
    <name type="scientific">Arabidopsis thaliana</name>
    <name type="common">Mouse-ear cress</name>
    <dbReference type="NCBI Taxonomy" id="3702"/>
    <lineage>
        <taxon>Eukaryota</taxon>
        <taxon>Viridiplantae</taxon>
        <taxon>Streptophyta</taxon>
        <taxon>Embryophyta</taxon>
        <taxon>Tracheophyta</taxon>
        <taxon>Spermatophyta</taxon>
        <taxon>Magnoliopsida</taxon>
        <taxon>eudicotyledons</taxon>
        <taxon>Gunneridae</taxon>
        <taxon>Pentapetalae</taxon>
        <taxon>rosids</taxon>
        <taxon>malvids</taxon>
        <taxon>Brassicales</taxon>
        <taxon>Brassicaceae</taxon>
        <taxon>Camelineae</taxon>
        <taxon>Arabidopsis</taxon>
    </lineage>
</organism>
<feature type="domain" description="Chaperone DnaJ C-terminal" evidence="2">
    <location>
        <begin position="30"/>
        <end position="99"/>
    </location>
</feature>
<evidence type="ECO:0000256" key="1">
    <source>
        <dbReference type="ARBA" id="ARBA00023186"/>
    </source>
</evidence>
<dbReference type="PANTHER" id="PTHR24078">
    <property type="entry name" value="DNAJ HOMOLOG SUBFAMILY C MEMBER"/>
    <property type="match status" value="1"/>
</dbReference>
<protein>
    <submittedName>
        <fullName evidence="3">T30E16.34</fullName>
    </submittedName>
</protein>
<dbReference type="InterPro" id="IPR051339">
    <property type="entry name" value="DnaJ_subfamily_B"/>
</dbReference>
<evidence type="ECO:0000313" key="3">
    <source>
        <dbReference type="EMBL" id="AAF79762.1"/>
    </source>
</evidence>
<dbReference type="EMBL" id="AC009317">
    <property type="protein sequence ID" value="AAF79762.1"/>
    <property type="molecule type" value="Genomic_DNA"/>
</dbReference>
<dbReference type="SUPFAM" id="SSF49493">
    <property type="entry name" value="HSP40/DnaJ peptide-binding domain"/>
    <property type="match status" value="1"/>
</dbReference>
<dbReference type="Gene3D" id="2.60.260.20">
    <property type="entry name" value="Urease metallochaperone UreE, N-terminal domain"/>
    <property type="match status" value="1"/>
</dbReference>
<reference evidence="3" key="3">
    <citation type="submission" date="2000-06" db="EMBL/GenBank/DDBJ databases">
        <authorList>
            <person name="Cheuk R."/>
            <person name="Shinn P."/>
            <person name="Brooks S."/>
            <person name="Buehler E."/>
            <person name="Chao Q."/>
            <person name="Johnson-Hopson C."/>
            <person name="Khan S."/>
            <person name="Kim C."/>
            <person name="Altafi H."/>
            <person name="Bei B."/>
            <person name="Chin C."/>
            <person name="Chiou J."/>
            <person name="Choi E."/>
            <person name="Conn L."/>
            <person name="Conway A."/>
            <person name="Gonzalez A."/>
            <person name="Hansen N."/>
            <person name="Howing B."/>
            <person name="Koo T."/>
            <person name="Lam B."/>
            <person name="Lee J."/>
            <person name="Lenz C."/>
            <person name="Li J."/>
            <person name="Liu A."/>
            <person name="Liu J."/>
            <person name="Liu S."/>
            <person name="Mukharsky N."/>
            <person name="Nguyen M."/>
            <person name="Palm C."/>
            <person name="Pham P."/>
            <person name="Sakano H."/>
            <person name="Schwartz J."/>
            <person name="Southwick A."/>
            <person name="Thaveri A."/>
            <person name="Toriumi M."/>
            <person name="Vaysberg M."/>
            <person name="Yu G."/>
            <person name="Davis R."/>
            <person name="Federspiel N."/>
            <person name="Theologis A."/>
            <person name="Ecker J."/>
        </authorList>
    </citation>
    <scope>NUCLEOTIDE SEQUENCE</scope>
</reference>
<reference evidence="3" key="1">
    <citation type="submission" date="1999-09" db="EMBL/GenBank/DDBJ databases">
        <title>Genomic sequence for Arabidopsis thaliana BAC T30E16 from chromosome I.</title>
        <authorList>
            <person name="Chao Q."/>
            <person name="Brooks S."/>
            <person name="Buehler E."/>
            <person name="Dunn P."/>
            <person name="Khan S."/>
            <person name="Kim C."/>
            <person name="Shinn P."/>
            <person name="Altafi H."/>
            <person name="Araujo R."/>
            <person name="Conn L."/>
            <person name="Conway A.B."/>
            <person name="Gonzalez A."/>
            <person name="Hansen N.F."/>
            <person name="Huizar L."/>
            <person name="Kremenetskaia I."/>
            <person name="Lenz C."/>
            <person name="Li J."/>
            <person name="Liu S."/>
            <person name="Luros S."/>
            <person name="Rowley D."/>
            <person name="Schwartz J."/>
            <person name="Toriumi M."/>
            <person name="Vysotskaia V."/>
            <person name="Yu G."/>
            <person name="Davis R.W."/>
            <person name="Federspiel N.A."/>
            <person name="Theologis A."/>
            <person name="Ecker J.R."/>
        </authorList>
    </citation>
    <scope>NUCLEOTIDE SEQUENCE</scope>
</reference>
<keyword evidence="1" id="KW-0143">Chaperone</keyword>
<dbReference type="GO" id="GO:0051082">
    <property type="term" value="F:unfolded protein binding"/>
    <property type="evidence" value="ECO:0007669"/>
    <property type="project" value="InterPro"/>
</dbReference>
<dbReference type="InterPro" id="IPR008971">
    <property type="entry name" value="HSP40/DnaJ_pept-bd"/>
</dbReference>
<dbReference type="AlphaFoldDB" id="Q9LQ40"/>
<dbReference type="GO" id="GO:0006457">
    <property type="term" value="P:protein folding"/>
    <property type="evidence" value="ECO:0007669"/>
    <property type="project" value="InterPro"/>
</dbReference>
<dbReference type="Pfam" id="PF01556">
    <property type="entry name" value="DnaJ_C"/>
    <property type="match status" value="1"/>
</dbReference>
<proteinExistence type="predicted"/>
<reference key="2">
    <citation type="journal article" date="2000" name="Nature">
        <title>Sequence and analysis of chromosome 1 of the plant Arabidopsis thaliana.</title>
        <authorList>
            <person name="Theologis A."/>
            <person name="Ecker J.R."/>
            <person name="Palm C.J."/>
            <person name="Federspiel N.A."/>
            <person name="Kaul S."/>
            <person name="White O."/>
            <person name="Alonso J."/>
            <person name="Altafi H."/>
            <person name="Araujo R."/>
            <person name="Bowman C.L."/>
            <person name="Brooks S.Y."/>
            <person name="Buehler E."/>
            <person name="Chan A."/>
            <person name="Chao Q."/>
            <person name="Chen H."/>
            <person name="Cheuk R.F."/>
            <person name="Chin C.W."/>
            <person name="Chung M.K."/>
            <person name="Conn L."/>
            <person name="Conway A.B."/>
            <person name="Conway A.R."/>
            <person name="Creasy T.H."/>
            <person name="Dewar K."/>
            <person name="Dunn P."/>
            <person name="Etgu P."/>
            <person name="Feldblyum T.V."/>
            <person name="Feng J."/>
            <person name="Fong B."/>
            <person name="Fujii C.Y."/>
            <person name="Gill J.E."/>
            <person name="Goldsmith A.D."/>
            <person name="Haas B."/>
            <person name="Hansen N.F."/>
            <person name="Hughes B."/>
            <person name="Huizar L."/>
            <person name="Hunter J.L."/>
            <person name="Jenkins J."/>
            <person name="Johnson-Hopson C."/>
            <person name="Khan S."/>
            <person name="Khaykin E."/>
            <person name="Kim C.J."/>
            <person name="Koo H.L."/>
            <person name="Kremenetskaia I."/>
            <person name="Kurtz D.B."/>
            <person name="Kwan A."/>
            <person name="Lam B."/>
            <person name="Langin-Hooper S."/>
            <person name="Lee A."/>
            <person name="Lee J.M."/>
            <person name="Lenz C.A."/>
            <person name="Li J.H."/>
            <person name="Li Y."/>
            <person name="Lin X."/>
            <person name="Liu S.X."/>
            <person name="Liu Z.A."/>
            <person name="Luros J.S."/>
            <person name="Maiti R."/>
            <person name="Marziali A."/>
            <person name="Militscher J."/>
            <person name="Miranda M."/>
            <person name="Nguyen M."/>
            <person name="Nierman W.C."/>
            <person name="Osborne B.I."/>
            <person name="Pai G."/>
            <person name="Peterson J."/>
            <person name="Pham P.K."/>
            <person name="Rizzo M."/>
            <person name="Rooney T."/>
            <person name="Rowley D."/>
            <person name="Sakano H."/>
            <person name="Salzberg S.L."/>
            <person name="Schwartz J.R."/>
            <person name="Shinn P."/>
            <person name="Southwick A.M."/>
            <person name="Sun H."/>
            <person name="Tallon L.J."/>
            <person name="Tambunga G."/>
            <person name="Toriumi M.J."/>
            <person name="Town C.D."/>
            <person name="Utterback T."/>
            <person name="Van Aken S."/>
            <person name="Vaysberg M."/>
            <person name="Vysotskaia V.S."/>
            <person name="Walker M."/>
            <person name="Wu D."/>
            <person name="Yu G."/>
            <person name="Fraser C.M."/>
            <person name="Venter J.C."/>
            <person name="Davis R.W."/>
        </authorList>
    </citation>
    <scope>NUCLEOTIDE SEQUENCE [LARGE SCALE GENOMIC DNA]</scope>
    <source>
        <strain>cv. Columbia</strain>
    </source>
</reference>
<name>Q9LQ40_ARATH</name>
<dbReference type="PANTHER" id="PTHR24078:SF175">
    <property type="entry name" value="DNAJ HEAT SHOCK FAMILY PROTEIN"/>
    <property type="match status" value="1"/>
</dbReference>
<evidence type="ECO:0000259" key="2">
    <source>
        <dbReference type="Pfam" id="PF01556"/>
    </source>
</evidence>
<dbReference type="InterPro" id="IPR002939">
    <property type="entry name" value="DnaJ_C"/>
</dbReference>